<keyword evidence="3" id="KW-1185">Reference proteome</keyword>
<dbReference type="EMBL" id="MDYQ01000038">
    <property type="protein sequence ID" value="PRP85899.1"/>
    <property type="molecule type" value="Genomic_DNA"/>
</dbReference>
<dbReference type="SUPFAM" id="SSF54719">
    <property type="entry name" value="Fe,Mn superoxide dismutase (SOD), C-terminal domain"/>
    <property type="match status" value="1"/>
</dbReference>
<dbReference type="PANTHER" id="PTHR43595:SF2">
    <property type="entry name" value="SMALL RIBOSOMAL SUBUNIT PROTEIN MS42"/>
    <property type="match status" value="1"/>
</dbReference>
<evidence type="ECO:0000313" key="2">
    <source>
        <dbReference type="EMBL" id="PRP85899.1"/>
    </source>
</evidence>
<dbReference type="Pfam" id="PF02777">
    <property type="entry name" value="Sod_Fe_C"/>
    <property type="match status" value="1"/>
</dbReference>
<dbReference type="InterPro" id="IPR036314">
    <property type="entry name" value="SOD_C_sf"/>
</dbReference>
<comment type="caution">
    <text evidence="2">The sequence shown here is derived from an EMBL/GenBank/DDBJ whole genome shotgun (WGS) entry which is preliminary data.</text>
</comment>
<feature type="domain" description="Manganese/iron superoxide dismutase C-terminal" evidence="1">
    <location>
        <begin position="179"/>
        <end position="280"/>
    </location>
</feature>
<proteinExistence type="predicted"/>
<evidence type="ECO:0000259" key="1">
    <source>
        <dbReference type="Pfam" id="PF02777"/>
    </source>
</evidence>
<organism evidence="2 3">
    <name type="scientific">Planoprotostelium fungivorum</name>
    <dbReference type="NCBI Taxonomy" id="1890364"/>
    <lineage>
        <taxon>Eukaryota</taxon>
        <taxon>Amoebozoa</taxon>
        <taxon>Evosea</taxon>
        <taxon>Variosea</taxon>
        <taxon>Cavosteliida</taxon>
        <taxon>Cavosteliaceae</taxon>
        <taxon>Planoprotostelium</taxon>
    </lineage>
</organism>
<dbReference type="OrthoDB" id="275227at2759"/>
<gene>
    <name evidence="2" type="ORF">PROFUN_06173</name>
</gene>
<dbReference type="InterPro" id="IPR019832">
    <property type="entry name" value="Mn/Fe_SOD_C"/>
</dbReference>
<dbReference type="GO" id="GO:0005737">
    <property type="term" value="C:cytoplasm"/>
    <property type="evidence" value="ECO:0007669"/>
    <property type="project" value="TreeGrafter"/>
</dbReference>
<dbReference type="AlphaFoldDB" id="A0A2P6NPL4"/>
<evidence type="ECO:0000313" key="3">
    <source>
        <dbReference type="Proteomes" id="UP000241769"/>
    </source>
</evidence>
<dbReference type="InParanoid" id="A0A2P6NPL4"/>
<protein>
    <submittedName>
        <fullName evidence="2">Putative superoxide dismutase</fullName>
    </submittedName>
</protein>
<name>A0A2P6NPL4_9EUKA</name>
<dbReference type="GO" id="GO:0004784">
    <property type="term" value="F:superoxide dismutase activity"/>
    <property type="evidence" value="ECO:0007669"/>
    <property type="project" value="InterPro"/>
</dbReference>
<sequence length="318" mass="36382">MRMIILIALQERIGSRTRTHTRQAEDACQVTPEMHLLSDPGTRTQVGILNRASLQCRTKLSLGKSFAPQQRGLISAMIAPETTNKALLPLYSPRGFQTIYDQTYLHYLKKLNDSLYPSGYHSDNLVQVIRKSVLDKDSVQIYSYVSHISPFTRSPLQAGFVYNLQFFLEGLTPFGATHNGALNRLFEQNFGSQDGLKKKFLTYAHAVFGSSWVWLCLNEKGGFEFVVTYNGGTLLLDESIEPILVMNMWEHAFVYDHQRDLESYVDAWWETINWPYIAKRLSRAKFTLQTVTKIQKESKDKETLKDDEAISKELLAPQ</sequence>
<dbReference type="GO" id="GO:0046872">
    <property type="term" value="F:metal ion binding"/>
    <property type="evidence" value="ECO:0007669"/>
    <property type="project" value="InterPro"/>
</dbReference>
<dbReference type="Gene3D" id="3.55.40.20">
    <property type="entry name" value="Iron/manganese superoxide dismutase, C-terminal domain"/>
    <property type="match status" value="1"/>
</dbReference>
<dbReference type="Proteomes" id="UP000241769">
    <property type="component" value="Unassembled WGS sequence"/>
</dbReference>
<dbReference type="STRING" id="1890364.A0A2P6NPL4"/>
<accession>A0A2P6NPL4</accession>
<dbReference type="PANTHER" id="PTHR43595">
    <property type="entry name" value="37S RIBOSOMAL PROTEIN S26, MITOCHONDRIAL"/>
    <property type="match status" value="1"/>
</dbReference>
<reference evidence="2 3" key="1">
    <citation type="journal article" date="2018" name="Genome Biol. Evol.">
        <title>Multiple Roots of Fruiting Body Formation in Amoebozoa.</title>
        <authorList>
            <person name="Hillmann F."/>
            <person name="Forbes G."/>
            <person name="Novohradska S."/>
            <person name="Ferling I."/>
            <person name="Riege K."/>
            <person name="Groth M."/>
            <person name="Westermann M."/>
            <person name="Marz M."/>
            <person name="Spaller T."/>
            <person name="Winckler T."/>
            <person name="Schaap P."/>
            <person name="Glockner G."/>
        </authorList>
    </citation>
    <scope>NUCLEOTIDE SEQUENCE [LARGE SCALE GENOMIC DNA]</scope>
    <source>
        <strain evidence="2 3">Jena</strain>
    </source>
</reference>